<comment type="similarity">
    <text evidence="1">Belongs to the carbohydrate kinase pfkB family.</text>
</comment>
<keyword evidence="6" id="KW-0423">Lactose metabolism</keyword>
<keyword evidence="2 6" id="KW-0808">Transferase</keyword>
<dbReference type="GO" id="GO:0005524">
    <property type="term" value="F:ATP binding"/>
    <property type="evidence" value="ECO:0007669"/>
    <property type="project" value="UniProtKB-KW"/>
</dbReference>
<dbReference type="InterPro" id="IPR029056">
    <property type="entry name" value="Ribokinase-like"/>
</dbReference>
<proteinExistence type="inferred from homology"/>
<dbReference type="UniPathway" id="UPA00704">
    <property type="reaction ID" value="UER00715"/>
</dbReference>
<evidence type="ECO:0000259" key="7">
    <source>
        <dbReference type="Pfam" id="PF00294"/>
    </source>
</evidence>
<dbReference type="GO" id="GO:0005988">
    <property type="term" value="P:lactose metabolic process"/>
    <property type="evidence" value="ECO:0007669"/>
    <property type="project" value="UniProtKB-KW"/>
</dbReference>
<evidence type="ECO:0000256" key="3">
    <source>
        <dbReference type="ARBA" id="ARBA00022741"/>
    </source>
</evidence>
<dbReference type="Gene3D" id="3.40.1190.20">
    <property type="match status" value="1"/>
</dbReference>
<dbReference type="NCBIfam" id="TIGR03168">
    <property type="entry name" value="1-PFK"/>
    <property type="match status" value="1"/>
</dbReference>
<dbReference type="GO" id="GO:2001059">
    <property type="term" value="P:D-tagatose 6-phosphate catabolic process"/>
    <property type="evidence" value="ECO:0007669"/>
    <property type="project" value="UniProtKB-UniPathway"/>
</dbReference>
<dbReference type="NCBIfam" id="TIGR03828">
    <property type="entry name" value="pfkB"/>
    <property type="match status" value="1"/>
</dbReference>
<keyword evidence="3 6" id="KW-0547">Nucleotide-binding</keyword>
<comment type="similarity">
    <text evidence="6">Belongs to the carbohydrate kinase PfkB family. LacC subfamily.</text>
</comment>
<evidence type="ECO:0000256" key="5">
    <source>
        <dbReference type="ARBA" id="ARBA00022840"/>
    </source>
</evidence>
<dbReference type="RefSeq" id="WP_132280687.1">
    <property type="nucleotide sequence ID" value="NZ_JAOBST010000032.1"/>
</dbReference>
<dbReference type="GO" id="GO:0005829">
    <property type="term" value="C:cytosol"/>
    <property type="evidence" value="ECO:0007669"/>
    <property type="project" value="TreeGrafter"/>
</dbReference>
<dbReference type="PIRSF" id="PIRSF000535">
    <property type="entry name" value="1PFK/6PFK/LacC"/>
    <property type="match status" value="1"/>
</dbReference>
<dbReference type="AlphaFoldDB" id="A0A4R4FA56"/>
<dbReference type="InterPro" id="IPR011611">
    <property type="entry name" value="PfkB_dom"/>
</dbReference>
<gene>
    <name evidence="8" type="primary">pfkB</name>
    <name evidence="8" type="ORF">E1963_17210</name>
</gene>
<evidence type="ECO:0000256" key="2">
    <source>
        <dbReference type="ARBA" id="ARBA00022679"/>
    </source>
</evidence>
<dbReference type="GO" id="GO:0016052">
    <property type="term" value="P:carbohydrate catabolic process"/>
    <property type="evidence" value="ECO:0007669"/>
    <property type="project" value="UniProtKB-ARBA"/>
</dbReference>
<dbReference type="InterPro" id="IPR017583">
    <property type="entry name" value="Tagatose/fructose_Pkinase"/>
</dbReference>
<comment type="catalytic activity">
    <reaction evidence="6">
        <text>D-tagatofuranose 6-phosphate + ATP = D-tagatofuranose 1,6-bisphosphate + ADP + H(+)</text>
        <dbReference type="Rhea" id="RHEA:12420"/>
        <dbReference type="ChEBI" id="CHEBI:15378"/>
        <dbReference type="ChEBI" id="CHEBI:30616"/>
        <dbReference type="ChEBI" id="CHEBI:58694"/>
        <dbReference type="ChEBI" id="CHEBI:58695"/>
        <dbReference type="ChEBI" id="CHEBI:456216"/>
        <dbReference type="EC" id="2.7.1.144"/>
    </reaction>
</comment>
<accession>A0A4R4FA56</accession>
<evidence type="ECO:0000256" key="6">
    <source>
        <dbReference type="PIRNR" id="PIRNR000535"/>
    </source>
</evidence>
<comment type="caution">
    <text evidence="8">The sequence shown here is derived from an EMBL/GenBank/DDBJ whole genome shotgun (WGS) entry which is preliminary data.</text>
</comment>
<protein>
    <recommendedName>
        <fullName evidence="6">Tagatose-6-phosphate kinase</fullName>
        <ecNumber evidence="6">2.7.1.144</ecNumber>
    </recommendedName>
</protein>
<evidence type="ECO:0000313" key="9">
    <source>
        <dbReference type="Proteomes" id="UP000295710"/>
    </source>
</evidence>
<organism evidence="8 9">
    <name type="scientific">Extibacter muris</name>
    <dbReference type="NCBI Taxonomy" id="1796622"/>
    <lineage>
        <taxon>Bacteria</taxon>
        <taxon>Bacillati</taxon>
        <taxon>Bacillota</taxon>
        <taxon>Clostridia</taxon>
        <taxon>Lachnospirales</taxon>
        <taxon>Lachnospiraceae</taxon>
        <taxon>Extibacter</taxon>
    </lineage>
</organism>
<dbReference type="SUPFAM" id="SSF53613">
    <property type="entry name" value="Ribokinase-like"/>
    <property type="match status" value="1"/>
</dbReference>
<dbReference type="Pfam" id="PF00294">
    <property type="entry name" value="PfkB"/>
    <property type="match status" value="1"/>
</dbReference>
<dbReference type="EC" id="2.7.1.144" evidence="6"/>
<evidence type="ECO:0000256" key="1">
    <source>
        <dbReference type="ARBA" id="ARBA00005380"/>
    </source>
</evidence>
<reference evidence="8 9" key="1">
    <citation type="journal article" date="2016" name="Nat. Microbiol.">
        <title>The Mouse Intestinal Bacterial Collection (miBC) provides host-specific insight into cultured diversity and functional potential of the gut microbiota.</title>
        <authorList>
            <person name="Lagkouvardos I."/>
            <person name="Pukall R."/>
            <person name="Abt B."/>
            <person name="Foesel B.U."/>
            <person name="Meier-Kolthoff J.P."/>
            <person name="Kumar N."/>
            <person name="Bresciani A."/>
            <person name="Martinez I."/>
            <person name="Just S."/>
            <person name="Ziegler C."/>
            <person name="Brugiroux S."/>
            <person name="Garzetti D."/>
            <person name="Wenning M."/>
            <person name="Bui T.P."/>
            <person name="Wang J."/>
            <person name="Hugenholtz F."/>
            <person name="Plugge C.M."/>
            <person name="Peterson D.A."/>
            <person name="Hornef M.W."/>
            <person name="Baines J.F."/>
            <person name="Smidt H."/>
            <person name="Walter J."/>
            <person name="Kristiansen K."/>
            <person name="Nielsen H.B."/>
            <person name="Haller D."/>
            <person name="Overmann J."/>
            <person name="Stecher B."/>
            <person name="Clavel T."/>
        </authorList>
    </citation>
    <scope>NUCLEOTIDE SEQUENCE [LARGE SCALE GENOMIC DNA]</scope>
    <source>
        <strain evidence="8 9">DSM 28560</strain>
    </source>
</reference>
<keyword evidence="4 8" id="KW-0418">Kinase</keyword>
<sequence length="309" mass="33030">MILTVTLNASIDKRYVLEEFKVGEVNRLKHCQYTPGGKGLNVSRVIRIAGGETTATGFVGGHAGKYIEEALGDFGVTCAFCHVDEESRSCVNIWDGKNCIQTELLEPGLTVGEADFERFIEEYRELAVRADVVAVSGSVPRGLDGTAYQRLVAIAKEAGRKVILDTSGALLKQGIEAGPALIKPNIDEIRMLTGKDCGRMDDIIEAARAIHEAGVENVAVSLGADGSLVVCGEGIYRAVVPKLDTVNTVGCGDSMIAGFALGLEEGCGMEETLRKASAISAAAALQEETGIFDVEDMERIYDKVEIQRL</sequence>
<name>A0A4R4FA56_9FIRM</name>
<dbReference type="CDD" id="cd01164">
    <property type="entry name" value="FruK_PfkB_like"/>
    <property type="match status" value="1"/>
</dbReference>
<comment type="pathway">
    <text evidence="6">Carbohydrate metabolism; D-tagatose 6-phosphate degradation; D-glyceraldehyde 3-phosphate and glycerone phosphate from D-tagatose 6-phosphate: step 1/2.</text>
</comment>
<dbReference type="InterPro" id="IPR022463">
    <property type="entry name" value="1-PFruKinase"/>
</dbReference>
<feature type="domain" description="Carbohydrate kinase PfkB" evidence="7">
    <location>
        <begin position="15"/>
        <end position="291"/>
    </location>
</feature>
<dbReference type="GO" id="GO:0044281">
    <property type="term" value="P:small molecule metabolic process"/>
    <property type="evidence" value="ECO:0007669"/>
    <property type="project" value="UniProtKB-ARBA"/>
</dbReference>
<evidence type="ECO:0000313" key="8">
    <source>
        <dbReference type="EMBL" id="TDA20385.1"/>
    </source>
</evidence>
<dbReference type="EMBL" id="SMMX01000022">
    <property type="protein sequence ID" value="TDA20385.1"/>
    <property type="molecule type" value="Genomic_DNA"/>
</dbReference>
<dbReference type="Proteomes" id="UP000295710">
    <property type="component" value="Unassembled WGS sequence"/>
</dbReference>
<keyword evidence="5 6" id="KW-0067">ATP-binding</keyword>
<dbReference type="PANTHER" id="PTHR46566:SF2">
    <property type="entry name" value="ATP-DEPENDENT 6-PHOSPHOFRUCTOKINASE ISOZYME 2"/>
    <property type="match status" value="1"/>
</dbReference>
<evidence type="ECO:0000256" key="4">
    <source>
        <dbReference type="ARBA" id="ARBA00022777"/>
    </source>
</evidence>
<dbReference type="GO" id="GO:0009024">
    <property type="term" value="F:tagatose-6-phosphate kinase activity"/>
    <property type="evidence" value="ECO:0007669"/>
    <property type="project" value="UniProtKB-EC"/>
</dbReference>
<dbReference type="FunFam" id="3.40.1190.20:FF:000001">
    <property type="entry name" value="Phosphofructokinase"/>
    <property type="match status" value="1"/>
</dbReference>
<keyword evidence="9" id="KW-1185">Reference proteome</keyword>
<dbReference type="GO" id="GO:0008662">
    <property type="term" value="F:1-phosphofructokinase activity"/>
    <property type="evidence" value="ECO:0007669"/>
    <property type="project" value="InterPro"/>
</dbReference>
<dbReference type="PANTHER" id="PTHR46566">
    <property type="entry name" value="1-PHOSPHOFRUCTOKINASE-RELATED"/>
    <property type="match status" value="1"/>
</dbReference>